<dbReference type="PROSITE" id="PS50142">
    <property type="entry name" value="RNASE_3_2"/>
    <property type="match status" value="2"/>
</dbReference>
<comment type="cofactor">
    <cofactor evidence="2">
        <name>Mg(2+)</name>
        <dbReference type="ChEBI" id="CHEBI:18420"/>
    </cofactor>
</comment>
<dbReference type="Pfam" id="PF03368">
    <property type="entry name" value="Dicer_dimer"/>
    <property type="match status" value="1"/>
</dbReference>
<reference evidence="19 20" key="1">
    <citation type="journal article" date="2024" name="Nat. Commun.">
        <title>Phylogenomics reveals the evolutionary origins of lichenization in chlorophyte algae.</title>
        <authorList>
            <person name="Puginier C."/>
            <person name="Libourel C."/>
            <person name="Otte J."/>
            <person name="Skaloud P."/>
            <person name="Haon M."/>
            <person name="Grisel S."/>
            <person name="Petersen M."/>
            <person name="Berrin J.G."/>
            <person name="Delaux P.M."/>
            <person name="Dal Grande F."/>
            <person name="Keller J."/>
        </authorList>
    </citation>
    <scope>NUCLEOTIDE SEQUENCE [LARGE SCALE GENOMIC DNA]</scope>
    <source>
        <strain evidence="19 20">SAG 2145</strain>
    </source>
</reference>
<keyword evidence="7" id="KW-0347">Helicase</keyword>
<dbReference type="Pfam" id="PF00270">
    <property type="entry name" value="DEAD"/>
    <property type="match status" value="1"/>
</dbReference>
<evidence type="ECO:0000313" key="20">
    <source>
        <dbReference type="Proteomes" id="UP001438707"/>
    </source>
</evidence>
<feature type="compositionally biased region" description="Basic and acidic residues" evidence="14">
    <location>
        <begin position="779"/>
        <end position="794"/>
    </location>
</feature>
<comment type="cofactor">
    <cofactor evidence="1">
        <name>Mn(2+)</name>
        <dbReference type="ChEBI" id="CHEBI:29035"/>
    </cofactor>
</comment>
<dbReference type="PROSITE" id="PS51192">
    <property type="entry name" value="HELICASE_ATP_BIND_1"/>
    <property type="match status" value="1"/>
</dbReference>
<feature type="domain" description="RNase III" evidence="15">
    <location>
        <begin position="1291"/>
        <end position="1410"/>
    </location>
</feature>
<dbReference type="InterPro" id="IPR027417">
    <property type="entry name" value="P-loop_NTPase"/>
</dbReference>
<dbReference type="SMART" id="SM00535">
    <property type="entry name" value="RIBOc"/>
    <property type="match status" value="2"/>
</dbReference>
<comment type="similarity">
    <text evidence="12 13">Belongs to the helicase family. Dicer subfamily.</text>
</comment>
<keyword evidence="11" id="KW-0464">Manganese</keyword>
<dbReference type="InterPro" id="IPR001650">
    <property type="entry name" value="Helicase_C-like"/>
</dbReference>
<dbReference type="Gene3D" id="3.30.160.380">
    <property type="entry name" value="Dicer dimerisation domain"/>
    <property type="match status" value="1"/>
</dbReference>
<keyword evidence="8" id="KW-0067">ATP-binding</keyword>
<dbReference type="InterPro" id="IPR014720">
    <property type="entry name" value="dsRBD_dom"/>
</dbReference>
<keyword evidence="9" id="KW-0460">Magnesium</keyword>
<accession>A0AAW1QLG6</accession>
<dbReference type="SMART" id="SM00358">
    <property type="entry name" value="DSRM"/>
    <property type="match status" value="1"/>
</dbReference>
<proteinExistence type="inferred from homology"/>
<keyword evidence="6" id="KW-0378">Hydrolase</keyword>
<dbReference type="SUPFAM" id="SSF54768">
    <property type="entry name" value="dsRNA-binding domain-like"/>
    <property type="match status" value="1"/>
</dbReference>
<evidence type="ECO:0000259" key="18">
    <source>
        <dbReference type="PROSITE" id="PS51327"/>
    </source>
</evidence>
<keyword evidence="20" id="KW-1185">Reference proteome</keyword>
<dbReference type="SUPFAM" id="SSF52540">
    <property type="entry name" value="P-loop containing nucleoside triphosphate hydrolases"/>
    <property type="match status" value="1"/>
</dbReference>
<organism evidence="19 20">
    <name type="scientific">Apatococcus lobatus</name>
    <dbReference type="NCBI Taxonomy" id="904363"/>
    <lineage>
        <taxon>Eukaryota</taxon>
        <taxon>Viridiplantae</taxon>
        <taxon>Chlorophyta</taxon>
        <taxon>core chlorophytes</taxon>
        <taxon>Trebouxiophyceae</taxon>
        <taxon>Chlorellales</taxon>
        <taxon>Chlorellaceae</taxon>
        <taxon>Apatococcus</taxon>
    </lineage>
</organism>
<dbReference type="GO" id="GO:0031047">
    <property type="term" value="P:regulatory ncRNA-mediated gene silencing"/>
    <property type="evidence" value="ECO:0007669"/>
    <property type="project" value="UniProtKB-ARBA"/>
</dbReference>
<dbReference type="SUPFAM" id="SSF69065">
    <property type="entry name" value="RNase III domain-like"/>
    <property type="match status" value="2"/>
</dbReference>
<dbReference type="Pfam" id="PF00271">
    <property type="entry name" value="Helicase_C"/>
    <property type="match status" value="1"/>
</dbReference>
<evidence type="ECO:0000256" key="3">
    <source>
        <dbReference type="ARBA" id="ARBA00022723"/>
    </source>
</evidence>
<dbReference type="InterPro" id="IPR005034">
    <property type="entry name" value="Dicer_dimerisation"/>
</dbReference>
<feature type="domain" description="Helicase C-terminal" evidence="17">
    <location>
        <begin position="498"/>
        <end position="667"/>
    </location>
</feature>
<dbReference type="Gene3D" id="1.10.1520.10">
    <property type="entry name" value="Ribonuclease III domain"/>
    <property type="match status" value="2"/>
</dbReference>
<feature type="region of interest" description="Disordered" evidence="14">
    <location>
        <begin position="779"/>
        <end position="821"/>
    </location>
</feature>
<keyword evidence="4" id="KW-0677">Repeat</keyword>
<dbReference type="CDD" id="cd18034">
    <property type="entry name" value="DEXHc_dicer"/>
    <property type="match status" value="1"/>
</dbReference>
<dbReference type="GO" id="GO:0005524">
    <property type="term" value="F:ATP binding"/>
    <property type="evidence" value="ECO:0007669"/>
    <property type="project" value="UniProtKB-KW"/>
</dbReference>
<dbReference type="GO" id="GO:0006396">
    <property type="term" value="P:RNA processing"/>
    <property type="evidence" value="ECO:0007669"/>
    <property type="project" value="InterPro"/>
</dbReference>
<evidence type="ECO:0000256" key="9">
    <source>
        <dbReference type="ARBA" id="ARBA00022842"/>
    </source>
</evidence>
<dbReference type="PROSITE" id="PS51194">
    <property type="entry name" value="HELICASE_CTER"/>
    <property type="match status" value="1"/>
</dbReference>
<comment type="caution">
    <text evidence="19">The sequence shown here is derived from an EMBL/GenBank/DDBJ whole genome shotgun (WGS) entry which is preliminary data.</text>
</comment>
<evidence type="ECO:0000256" key="10">
    <source>
        <dbReference type="ARBA" id="ARBA00022884"/>
    </source>
</evidence>
<name>A0AAW1QLG6_9CHLO</name>
<evidence type="ECO:0000259" key="17">
    <source>
        <dbReference type="PROSITE" id="PS51194"/>
    </source>
</evidence>
<evidence type="ECO:0000313" key="19">
    <source>
        <dbReference type="EMBL" id="KAK9822341.1"/>
    </source>
</evidence>
<dbReference type="FunFam" id="3.40.50.300:FF:000628">
    <property type="entry name" value="Endoribonuclease Dicer"/>
    <property type="match status" value="1"/>
</dbReference>
<evidence type="ECO:0000256" key="14">
    <source>
        <dbReference type="SAM" id="MobiDB-lite"/>
    </source>
</evidence>
<dbReference type="InterPro" id="IPR000999">
    <property type="entry name" value="RNase_III_dom"/>
</dbReference>
<feature type="domain" description="RNase III" evidence="15">
    <location>
        <begin position="1465"/>
        <end position="1707"/>
    </location>
</feature>
<dbReference type="PANTHER" id="PTHR14950">
    <property type="entry name" value="DICER-RELATED"/>
    <property type="match status" value="1"/>
</dbReference>
<dbReference type="GO" id="GO:0046872">
    <property type="term" value="F:metal ion binding"/>
    <property type="evidence" value="ECO:0007669"/>
    <property type="project" value="UniProtKB-KW"/>
</dbReference>
<dbReference type="InterPro" id="IPR036389">
    <property type="entry name" value="RNase_III_sf"/>
</dbReference>
<evidence type="ECO:0000256" key="6">
    <source>
        <dbReference type="ARBA" id="ARBA00022801"/>
    </source>
</evidence>
<evidence type="ECO:0000256" key="1">
    <source>
        <dbReference type="ARBA" id="ARBA00001936"/>
    </source>
</evidence>
<dbReference type="InterPro" id="IPR038248">
    <property type="entry name" value="Dicer_dimer_sf"/>
</dbReference>
<keyword evidence="3" id="KW-0479">Metal-binding</keyword>
<evidence type="ECO:0000259" key="15">
    <source>
        <dbReference type="PROSITE" id="PS50142"/>
    </source>
</evidence>
<evidence type="ECO:0000256" key="4">
    <source>
        <dbReference type="ARBA" id="ARBA00022737"/>
    </source>
</evidence>
<dbReference type="GO" id="GO:0004386">
    <property type="term" value="F:helicase activity"/>
    <property type="evidence" value="ECO:0007669"/>
    <property type="project" value="UniProtKB-KW"/>
</dbReference>
<dbReference type="EMBL" id="JALJOS010000033">
    <property type="protein sequence ID" value="KAK9822341.1"/>
    <property type="molecule type" value="Genomic_DNA"/>
</dbReference>
<keyword evidence="10 13" id="KW-0694">RNA-binding</keyword>
<dbReference type="InterPro" id="IPR011545">
    <property type="entry name" value="DEAD/DEAH_box_helicase_dom"/>
</dbReference>
<evidence type="ECO:0000256" key="11">
    <source>
        <dbReference type="ARBA" id="ARBA00023211"/>
    </source>
</evidence>
<evidence type="ECO:0000256" key="8">
    <source>
        <dbReference type="ARBA" id="ARBA00022840"/>
    </source>
</evidence>
<keyword evidence="5" id="KW-0547">Nucleotide-binding</keyword>
<evidence type="ECO:0000259" key="16">
    <source>
        <dbReference type="PROSITE" id="PS51192"/>
    </source>
</evidence>
<feature type="domain" description="Dicer dsRNA-binding fold" evidence="18">
    <location>
        <begin position="691"/>
        <end position="781"/>
    </location>
</feature>
<evidence type="ECO:0000256" key="2">
    <source>
        <dbReference type="ARBA" id="ARBA00001946"/>
    </source>
</evidence>
<dbReference type="Gene3D" id="2.170.260.10">
    <property type="entry name" value="paz domain"/>
    <property type="match status" value="1"/>
</dbReference>
<evidence type="ECO:0000256" key="12">
    <source>
        <dbReference type="ARBA" id="ARBA00035116"/>
    </source>
</evidence>
<feature type="domain" description="Helicase ATP-binding" evidence="16">
    <location>
        <begin position="21"/>
        <end position="198"/>
    </location>
</feature>
<dbReference type="PROSITE" id="PS00517">
    <property type="entry name" value="RNASE_3_1"/>
    <property type="match status" value="1"/>
</dbReference>
<gene>
    <name evidence="19" type="ORF">WJX74_010037</name>
</gene>
<dbReference type="GO" id="GO:0003723">
    <property type="term" value="F:RNA binding"/>
    <property type="evidence" value="ECO:0007669"/>
    <property type="project" value="UniProtKB-UniRule"/>
</dbReference>
<dbReference type="SMART" id="SM00490">
    <property type="entry name" value="HELICc"/>
    <property type="match status" value="1"/>
</dbReference>
<dbReference type="Gene3D" id="3.40.50.300">
    <property type="entry name" value="P-loop containing nucleotide triphosphate hydrolases"/>
    <property type="match status" value="2"/>
</dbReference>
<sequence>MSLPGTSPNNLLKPRQYQYELFQEARSRNVIIYLGTGSGKTLISVLLIQEKAHELQQSEKKVTIFLAPRVSLVNQQADVLRKHLDLRIGMYYGEMNVDCWSKVEWLKEWEGHDVMVMTPQILLDILRHGYVMLAAINLLIFDEAHHCVRKDPYNCIMQEFYHDPRCKGSKPHILGMTASPVNVKNVKSLAQVQGTIKVLERNLDSQVLSITDTEAIDRYAPLPKLYVEKYSSAHNDAVVNKATAHLLDIHGELQDLARAQELAWDAAQLRMLGIVDSGLQFDKERHSTQSAQMAKNIMGIISIIEDLGPLSAAAAFVEVIKPPHHNKFRGREHQPLRNGRLETLDGTFMETEDEWFKGMHVVEDQTIKQLQAADKRSQQNSDEWAHVNQLLAKAASALADTIVPSANQTVCIGAGTKDVPAHLPAFRRQVAEELQAIIDQLPGAVLDEHMTGKLCSYEAGWEPPCLLATPRLRKLVFRLLQYQTVCQAGRSQESGTGPVTTPLGWCCIVFVHRKMTSVAIHAILCLTPALKFLTSAPFMGYGGSTTATTLNAKTQKEMLRRFRAGDLNCLVSTSVAEEGLDVRQCQLVIRHDLPSTLLAFIQSRGRARMAASDMVLMVDQSKLDELQFLDDALRYEQQMKDEVQRRQQLEGSLGEGDEGDLELQEIEASLPADQRELYVPATGAKITFASAKHRLYYFCDKLPSDRYTQLRPRFSTEAGEGGQVTKVILPNNSPIRSATGCPLPNKAMATCSACLEALKLLYKAGALNKHLQPETADLVHRSEAEHQADNRRVGVSEAEIDVSEKPDPFDTAGGPQPEPEIDMSNMTVKTKIPEILQVSGALHDAAAKLQDQPASSIVHLHLYQFQVKVVGQPEGAVAPNLGQPIGILTLQQLPAFPAFDMLLPRGFSFTSQPASDAPEAADGFWGREKDAAAKHLRTRVQVSLVAIGRQALHSNQVGLLQCWHRAFCRPKFMADEGEKGKGSLSVGERMANMTQTSYVGPQAWAASSHGAYYILAPMQDDPVPASSSGCRAIDWDTVERARQGYEPVLPKDKVEQGDYKGLADRLMHGVIITTYNKWVYFHQRVDWEAQLKDTFETDTLANKKGRGNEDAVDQSHIQLGPGLSKTHEQAQIEKALRKDNAAVERSLKQAIAKAVAEGSVPAESKSVSYEEYFRERWHVTGLRSDQPLLEALHEGRGLQGSAGGKKPIPSTLAGRKRPFAQLLSDDTSTFSFVRIPPELCQLHPLTQNSYLAARLGPYLVWWFFGLLRAMELRDQIVHPDLTPARIPETMLMMEAVTSKACQELICYETLETLGDAFLKFAVSVHLYRLFPRAHEGQLTLRKMAIVSNINLARVGARMGLLAYHALPLDTDSWHPPGLSETLPIKEKAIKYKVVADGVEALLGAYLLAGGLEGAWAALASFNILPVPEDVVYPPRSQAEEKDVGTVGLLTEEEAKEQRLRCKGPERHLKYSFKDKTLMMEAFTHCSWPDPHPQCYQRLEFVGDAVLDLLITRAIVTSYRHIPPGRIHDLRSASVNNGRLACIVVTHDLHCYLRQCSVPLFNHISEFVTSFRSAIDDHQRKQHEKAAAQVSSPQHNCASVQAEEMVCKSIEKPACSVVHGVQPQHASGQDQHESAADADRRLLDQDAAISNSQPAQDSTLGKLPRMDARTAAYNWATSATFGRSAEAPPKALGDLLESITGAVYVDCDYDLETAWKVIGPMMQPMVTPTTVPIHPIRALHERCQRFGLDLAYRTLEKGTTGSVGMEAIVKSTVVGRCEAALNKQLGRKAAAADALQHWDERIKALIPLEKMELIAEEARLPSMFLLE</sequence>
<dbReference type="InterPro" id="IPR014001">
    <property type="entry name" value="Helicase_ATP-bd"/>
</dbReference>
<dbReference type="PANTHER" id="PTHR14950:SF37">
    <property type="entry name" value="ENDORIBONUCLEASE DICER"/>
    <property type="match status" value="1"/>
</dbReference>
<evidence type="ECO:0000256" key="5">
    <source>
        <dbReference type="ARBA" id="ARBA00022741"/>
    </source>
</evidence>
<dbReference type="Proteomes" id="UP001438707">
    <property type="component" value="Unassembled WGS sequence"/>
</dbReference>
<dbReference type="SMART" id="SM00487">
    <property type="entry name" value="DEXDc"/>
    <property type="match status" value="1"/>
</dbReference>
<dbReference type="CDD" id="cd00593">
    <property type="entry name" value="RIBOc"/>
    <property type="match status" value="2"/>
</dbReference>
<protein>
    <submittedName>
        <fullName evidence="19">Uncharacterized protein</fullName>
    </submittedName>
</protein>
<dbReference type="GO" id="GO:0004525">
    <property type="term" value="F:ribonuclease III activity"/>
    <property type="evidence" value="ECO:0007669"/>
    <property type="project" value="InterPro"/>
</dbReference>
<dbReference type="Pfam" id="PF00636">
    <property type="entry name" value="Ribonuclease_3"/>
    <property type="match status" value="2"/>
</dbReference>
<evidence type="ECO:0000256" key="7">
    <source>
        <dbReference type="ARBA" id="ARBA00022806"/>
    </source>
</evidence>
<dbReference type="PROSITE" id="PS51327">
    <property type="entry name" value="DICER_DSRBF"/>
    <property type="match status" value="1"/>
</dbReference>
<evidence type="ECO:0000256" key="13">
    <source>
        <dbReference type="PROSITE-ProRule" id="PRU00657"/>
    </source>
</evidence>